<evidence type="ECO:0000256" key="1">
    <source>
        <dbReference type="SAM" id="SignalP"/>
    </source>
</evidence>
<proteinExistence type="predicted"/>
<feature type="chain" id="PRO_5027022497" evidence="1">
    <location>
        <begin position="31"/>
        <end position="176"/>
    </location>
</feature>
<reference evidence="2" key="1">
    <citation type="submission" date="2020-02" db="EMBL/GenBank/DDBJ databases">
        <authorList>
            <person name="Meier V. D."/>
        </authorList>
    </citation>
    <scope>NUCLEOTIDE SEQUENCE</scope>
    <source>
        <strain evidence="2">AVDCRST_MAG67</strain>
    </source>
</reference>
<protein>
    <submittedName>
        <fullName evidence="2">Uncharacterized protein</fullName>
    </submittedName>
</protein>
<organism evidence="2">
    <name type="scientific">uncultured Solirubrobacteraceae bacterium</name>
    <dbReference type="NCBI Taxonomy" id="1162706"/>
    <lineage>
        <taxon>Bacteria</taxon>
        <taxon>Bacillati</taxon>
        <taxon>Actinomycetota</taxon>
        <taxon>Thermoleophilia</taxon>
        <taxon>Solirubrobacterales</taxon>
        <taxon>Solirubrobacteraceae</taxon>
        <taxon>environmental samples</taxon>
    </lineage>
</organism>
<gene>
    <name evidence="2" type="ORF">AVDCRST_MAG67-3983</name>
</gene>
<dbReference type="AlphaFoldDB" id="A0A6J4TQN0"/>
<sequence>MRRSRTVFCVVAALALGLVVALLTSGGSSAAPTKSQALFKKTLLADDKTTAAVKELLRERGGIVAPDITFADLTGDGRSDAVVLVDTRGVAGAVALYVFSTHGAAEESDLRAVYRSQRLYRADAEVADATLIVRTPRFREGDDICCPAKIVRRVYVWSAGKETLRLRRTDEVDGPS</sequence>
<dbReference type="EMBL" id="CADCVQ010000163">
    <property type="protein sequence ID" value="CAA9529260.1"/>
    <property type="molecule type" value="Genomic_DNA"/>
</dbReference>
<feature type="signal peptide" evidence="1">
    <location>
        <begin position="1"/>
        <end position="30"/>
    </location>
</feature>
<accession>A0A6J4TQN0</accession>
<keyword evidence="1" id="KW-0732">Signal</keyword>
<name>A0A6J4TQN0_9ACTN</name>
<evidence type="ECO:0000313" key="2">
    <source>
        <dbReference type="EMBL" id="CAA9529260.1"/>
    </source>
</evidence>